<dbReference type="EMBL" id="JBHSWE010000001">
    <property type="protein sequence ID" value="MFC6672266.1"/>
    <property type="molecule type" value="Genomic_DNA"/>
</dbReference>
<organism evidence="1 2">
    <name type="scientific">Marinobacterium aestuariivivens</name>
    <dbReference type="NCBI Taxonomy" id="1698799"/>
    <lineage>
        <taxon>Bacteria</taxon>
        <taxon>Pseudomonadati</taxon>
        <taxon>Pseudomonadota</taxon>
        <taxon>Gammaproteobacteria</taxon>
        <taxon>Oceanospirillales</taxon>
        <taxon>Oceanospirillaceae</taxon>
        <taxon>Marinobacterium</taxon>
    </lineage>
</organism>
<comment type="caution">
    <text evidence="1">The sequence shown here is derived from an EMBL/GenBank/DDBJ whole genome shotgun (WGS) entry which is preliminary data.</text>
</comment>
<evidence type="ECO:0000313" key="1">
    <source>
        <dbReference type="EMBL" id="MFC6672266.1"/>
    </source>
</evidence>
<dbReference type="RefSeq" id="WP_379910713.1">
    <property type="nucleotide sequence ID" value="NZ_JBHSWE010000001.1"/>
</dbReference>
<accession>A0ABW2A422</accession>
<reference evidence="2" key="1">
    <citation type="journal article" date="2019" name="Int. J. Syst. Evol. Microbiol.">
        <title>The Global Catalogue of Microorganisms (GCM) 10K type strain sequencing project: providing services to taxonomists for standard genome sequencing and annotation.</title>
        <authorList>
            <consortium name="The Broad Institute Genomics Platform"/>
            <consortium name="The Broad Institute Genome Sequencing Center for Infectious Disease"/>
            <person name="Wu L."/>
            <person name="Ma J."/>
        </authorList>
    </citation>
    <scope>NUCLEOTIDE SEQUENCE [LARGE SCALE GENOMIC DNA]</scope>
    <source>
        <strain evidence="2">NBRC 111756</strain>
    </source>
</reference>
<dbReference type="Proteomes" id="UP001596422">
    <property type="component" value="Unassembled WGS sequence"/>
</dbReference>
<proteinExistence type="predicted"/>
<evidence type="ECO:0000313" key="2">
    <source>
        <dbReference type="Proteomes" id="UP001596422"/>
    </source>
</evidence>
<name>A0ABW2A422_9GAMM</name>
<protein>
    <submittedName>
        <fullName evidence="1">Uncharacterized protein</fullName>
    </submittedName>
</protein>
<sequence length="107" mass="12035">MPRLSFFTFITAILTAALAAVSLALLLPAYQGSRLMQDEALQRAHDKESRVLQQLIDRHLQDVSRTAATLAESPRCWSRWPGVIWTQPGNCSKTPCCTVPVIISRRW</sequence>
<keyword evidence="2" id="KW-1185">Reference proteome</keyword>
<gene>
    <name evidence="1" type="ORF">ACFQDL_20985</name>
</gene>